<keyword evidence="7" id="KW-0238">DNA-binding</keyword>
<protein>
    <recommendedName>
        <fullName evidence="2">site-specific DNA-methyltransferase (cytosine-N(4)-specific)</fullName>
        <ecNumber evidence="2">2.1.1.113</ecNumber>
    </recommendedName>
</protein>
<dbReference type="PANTHER" id="PTHR13370:SF3">
    <property type="entry name" value="TRNA (GUANINE(10)-N2)-METHYLTRANSFERASE HOMOLOG"/>
    <property type="match status" value="1"/>
</dbReference>
<keyword evidence="3" id="KW-0489">Methyltransferase</keyword>
<dbReference type="AlphaFoldDB" id="A0A382KLN1"/>
<evidence type="ECO:0000313" key="10">
    <source>
        <dbReference type="EMBL" id="SVC25380.1"/>
    </source>
</evidence>
<accession>A0A382KLN1</accession>
<dbReference type="GO" id="GO:0005737">
    <property type="term" value="C:cytoplasm"/>
    <property type="evidence" value="ECO:0007669"/>
    <property type="project" value="TreeGrafter"/>
</dbReference>
<evidence type="ECO:0000256" key="3">
    <source>
        <dbReference type="ARBA" id="ARBA00022603"/>
    </source>
</evidence>
<dbReference type="InterPro" id="IPR029063">
    <property type="entry name" value="SAM-dependent_MTases_sf"/>
</dbReference>
<name>A0A382KLN1_9ZZZZ</name>
<dbReference type="InterPro" id="IPR017985">
    <property type="entry name" value="MeTrfase_CN4_CS"/>
</dbReference>
<evidence type="ECO:0000256" key="8">
    <source>
        <dbReference type="ARBA" id="ARBA00049120"/>
    </source>
</evidence>
<dbReference type="PANTHER" id="PTHR13370">
    <property type="entry name" value="RNA METHYLASE-RELATED"/>
    <property type="match status" value="1"/>
</dbReference>
<evidence type="ECO:0000256" key="7">
    <source>
        <dbReference type="ARBA" id="ARBA00023125"/>
    </source>
</evidence>
<dbReference type="GO" id="GO:0009307">
    <property type="term" value="P:DNA restriction-modification system"/>
    <property type="evidence" value="ECO:0007669"/>
    <property type="project" value="UniProtKB-KW"/>
</dbReference>
<dbReference type="Gene3D" id="3.40.50.150">
    <property type="entry name" value="Vaccinia Virus protein VP39"/>
    <property type="match status" value="1"/>
</dbReference>
<keyword evidence="6" id="KW-0680">Restriction system</keyword>
<dbReference type="PROSITE" id="PS00093">
    <property type="entry name" value="N4_MTASE"/>
    <property type="match status" value="1"/>
</dbReference>
<evidence type="ECO:0000256" key="2">
    <source>
        <dbReference type="ARBA" id="ARBA00012185"/>
    </source>
</evidence>
<dbReference type="GO" id="GO:0008170">
    <property type="term" value="F:N-methyltransferase activity"/>
    <property type="evidence" value="ECO:0007669"/>
    <property type="project" value="InterPro"/>
</dbReference>
<dbReference type="GO" id="GO:0032259">
    <property type="term" value="P:methylation"/>
    <property type="evidence" value="ECO:0007669"/>
    <property type="project" value="UniProtKB-KW"/>
</dbReference>
<proteinExistence type="inferred from homology"/>
<dbReference type="SUPFAM" id="SSF53335">
    <property type="entry name" value="S-adenosyl-L-methionine-dependent methyltransferases"/>
    <property type="match status" value="1"/>
</dbReference>
<evidence type="ECO:0000256" key="1">
    <source>
        <dbReference type="ARBA" id="ARBA00010203"/>
    </source>
</evidence>
<sequence>MKKLRENIIYCKSSESMVDIDDNTIRLIITSPPYFNAKDYGSSNQIGKKSSTYEEYLNSMVSIWKECFRILKPNGKLCINSPILPMAKKILNTHYNRDYLNINNDIEKTILNETKLFRYDLIIWDKGPTDQLMMGSYPYPPNFYGMNTIEFINIFVKDGPPEKISKELKEKSRLTKKDWRKYIDNTWRFPPEKVRRHPAPFPLELPYRLIKLFSFADDIIVDPFMGSGTTALAAKKARRNYIGYELNQNYIDMANERLAQTELF</sequence>
<comment type="similarity">
    <text evidence="1">Belongs to the N(4)/N(6)-methyltransferase family. N(4) subfamily.</text>
</comment>
<dbReference type="InterPro" id="IPR001091">
    <property type="entry name" value="RM_Methyltransferase"/>
</dbReference>
<dbReference type="Pfam" id="PF01555">
    <property type="entry name" value="N6_N4_Mtase"/>
    <property type="match status" value="1"/>
</dbReference>
<feature type="domain" description="DNA methylase N-4/N-6" evidence="9">
    <location>
        <begin position="25"/>
        <end position="256"/>
    </location>
</feature>
<evidence type="ECO:0000256" key="6">
    <source>
        <dbReference type="ARBA" id="ARBA00022747"/>
    </source>
</evidence>
<keyword evidence="5" id="KW-0949">S-adenosyl-L-methionine</keyword>
<dbReference type="EMBL" id="UINC01081487">
    <property type="protein sequence ID" value="SVC25380.1"/>
    <property type="molecule type" value="Genomic_DNA"/>
</dbReference>
<dbReference type="PRINTS" id="PR00508">
    <property type="entry name" value="S21N4MTFRASE"/>
</dbReference>
<dbReference type="GO" id="GO:0015667">
    <property type="term" value="F:site-specific DNA-methyltransferase (cytosine-N4-specific) activity"/>
    <property type="evidence" value="ECO:0007669"/>
    <property type="project" value="UniProtKB-EC"/>
</dbReference>
<dbReference type="GO" id="GO:0009007">
    <property type="term" value="F:site-specific DNA-methyltransferase (adenine-specific) activity"/>
    <property type="evidence" value="ECO:0007669"/>
    <property type="project" value="TreeGrafter"/>
</dbReference>
<keyword evidence="4" id="KW-0808">Transferase</keyword>
<comment type="catalytic activity">
    <reaction evidence="8">
        <text>a 2'-deoxycytidine in DNA + S-adenosyl-L-methionine = an N(4)-methyl-2'-deoxycytidine in DNA + S-adenosyl-L-homocysteine + H(+)</text>
        <dbReference type="Rhea" id="RHEA:16857"/>
        <dbReference type="Rhea" id="RHEA-COMP:11369"/>
        <dbReference type="Rhea" id="RHEA-COMP:13674"/>
        <dbReference type="ChEBI" id="CHEBI:15378"/>
        <dbReference type="ChEBI" id="CHEBI:57856"/>
        <dbReference type="ChEBI" id="CHEBI:59789"/>
        <dbReference type="ChEBI" id="CHEBI:85452"/>
        <dbReference type="ChEBI" id="CHEBI:137933"/>
        <dbReference type="EC" id="2.1.1.113"/>
    </reaction>
</comment>
<organism evidence="10">
    <name type="scientific">marine metagenome</name>
    <dbReference type="NCBI Taxonomy" id="408172"/>
    <lineage>
        <taxon>unclassified sequences</taxon>
        <taxon>metagenomes</taxon>
        <taxon>ecological metagenomes</taxon>
    </lineage>
</organism>
<dbReference type="EC" id="2.1.1.113" evidence="2"/>
<evidence type="ECO:0000256" key="5">
    <source>
        <dbReference type="ARBA" id="ARBA00022691"/>
    </source>
</evidence>
<reference evidence="10" key="1">
    <citation type="submission" date="2018-05" db="EMBL/GenBank/DDBJ databases">
        <authorList>
            <person name="Lanie J.A."/>
            <person name="Ng W.-L."/>
            <person name="Kazmierczak K.M."/>
            <person name="Andrzejewski T.M."/>
            <person name="Davidsen T.M."/>
            <person name="Wayne K.J."/>
            <person name="Tettelin H."/>
            <person name="Glass J.I."/>
            <person name="Rusch D."/>
            <person name="Podicherti R."/>
            <person name="Tsui H.-C.T."/>
            <person name="Winkler M.E."/>
        </authorList>
    </citation>
    <scope>NUCLEOTIDE SEQUENCE</scope>
</reference>
<evidence type="ECO:0000259" key="9">
    <source>
        <dbReference type="Pfam" id="PF01555"/>
    </source>
</evidence>
<dbReference type="GO" id="GO:0003677">
    <property type="term" value="F:DNA binding"/>
    <property type="evidence" value="ECO:0007669"/>
    <property type="project" value="UniProtKB-KW"/>
</dbReference>
<evidence type="ECO:0000256" key="4">
    <source>
        <dbReference type="ARBA" id="ARBA00022679"/>
    </source>
</evidence>
<gene>
    <name evidence="10" type="ORF">METZ01_LOCUS278234</name>
</gene>
<dbReference type="InterPro" id="IPR002941">
    <property type="entry name" value="DNA_methylase_N4/N6"/>
</dbReference>